<keyword evidence="3" id="KW-1185">Reference proteome</keyword>
<proteinExistence type="predicted"/>
<dbReference type="Pfam" id="PF10057">
    <property type="entry name" value="MpsC"/>
    <property type="match status" value="1"/>
</dbReference>
<dbReference type="EMBL" id="BAAADO010000002">
    <property type="protein sequence ID" value="GAA0488766.1"/>
    <property type="molecule type" value="Genomic_DNA"/>
</dbReference>
<evidence type="ECO:0000259" key="1">
    <source>
        <dbReference type="Pfam" id="PF10057"/>
    </source>
</evidence>
<evidence type="ECO:0000313" key="2">
    <source>
        <dbReference type="EMBL" id="GAA0488766.1"/>
    </source>
</evidence>
<feature type="domain" description="Na+-translocating membrane potential-generating system MpsC" evidence="1">
    <location>
        <begin position="7"/>
        <end position="109"/>
    </location>
</feature>
<protein>
    <recommendedName>
        <fullName evidence="1">Na+-translocating membrane potential-generating system MpsC domain-containing protein</fullName>
    </recommendedName>
</protein>
<dbReference type="Proteomes" id="UP001500880">
    <property type="component" value="Unassembled WGS sequence"/>
</dbReference>
<sequence length="225" mass="25962">MDQDTLNEISSHTSKLLRKNFGRGPKSCQTIISNKYIAIYIRGFVSPMEDVLLSEGQQNYVEKARTVIIDTIIKELIGIVKVSCKCEVEEYYHDWNFPNNSGVILFVLSEPLDEGSKPAVNQSELENEVVRISELVQKVPAKIYIHALSPYIYLVERAGILIPIEKALVDKGFKDELLITKDALEKEYFHKYGRLKELFDRDVKDIFVDWDFKEDKCYMVFVLGK</sequence>
<comment type="caution">
    <text evidence="2">The sequence shown here is derived from an EMBL/GenBank/DDBJ whole genome shotgun (WGS) entry which is preliminary data.</text>
</comment>
<gene>
    <name evidence="2" type="ORF">GCM10008986_13210</name>
</gene>
<organism evidence="2 3">
    <name type="scientific">Salinibacillus aidingensis</name>
    <dbReference type="NCBI Taxonomy" id="237684"/>
    <lineage>
        <taxon>Bacteria</taxon>
        <taxon>Bacillati</taxon>
        <taxon>Bacillota</taxon>
        <taxon>Bacilli</taxon>
        <taxon>Bacillales</taxon>
        <taxon>Bacillaceae</taxon>
        <taxon>Salinibacillus</taxon>
    </lineage>
</organism>
<evidence type="ECO:0000313" key="3">
    <source>
        <dbReference type="Proteomes" id="UP001500880"/>
    </source>
</evidence>
<reference evidence="2 3" key="1">
    <citation type="journal article" date="2019" name="Int. J. Syst. Evol. Microbiol.">
        <title>The Global Catalogue of Microorganisms (GCM) 10K type strain sequencing project: providing services to taxonomists for standard genome sequencing and annotation.</title>
        <authorList>
            <consortium name="The Broad Institute Genomics Platform"/>
            <consortium name="The Broad Institute Genome Sequencing Center for Infectious Disease"/>
            <person name="Wu L."/>
            <person name="Ma J."/>
        </authorList>
    </citation>
    <scope>NUCLEOTIDE SEQUENCE [LARGE SCALE GENOMIC DNA]</scope>
    <source>
        <strain evidence="2 3">JCM 12389</strain>
    </source>
</reference>
<dbReference type="InterPro" id="IPR018745">
    <property type="entry name" value="MpsC"/>
</dbReference>
<accession>A0ABN1B2F6</accession>
<name>A0ABN1B2F6_9BACI</name>
<dbReference type="RefSeq" id="WP_343838961.1">
    <property type="nucleotide sequence ID" value="NZ_BAAADO010000002.1"/>
</dbReference>